<evidence type="ECO:0000259" key="4">
    <source>
        <dbReference type="PROSITE" id="PS50110"/>
    </source>
</evidence>
<dbReference type="PANTHER" id="PTHR43214">
    <property type="entry name" value="TWO-COMPONENT RESPONSE REGULATOR"/>
    <property type="match status" value="1"/>
</dbReference>
<organism evidence="5">
    <name type="scientific">marine sediment metagenome</name>
    <dbReference type="NCBI Taxonomy" id="412755"/>
    <lineage>
        <taxon>unclassified sequences</taxon>
        <taxon>metagenomes</taxon>
        <taxon>ecological metagenomes</taxon>
    </lineage>
</organism>
<dbReference type="InterPro" id="IPR001789">
    <property type="entry name" value="Sig_transdc_resp-reg_receiver"/>
</dbReference>
<dbReference type="PROSITE" id="PS50110">
    <property type="entry name" value="RESPONSE_REGULATORY"/>
    <property type="match status" value="1"/>
</dbReference>
<dbReference type="SUPFAM" id="SSF52172">
    <property type="entry name" value="CheY-like"/>
    <property type="match status" value="1"/>
</dbReference>
<evidence type="ECO:0000256" key="1">
    <source>
        <dbReference type="ARBA" id="ARBA00022553"/>
    </source>
</evidence>
<dbReference type="Gene3D" id="3.40.50.2300">
    <property type="match status" value="1"/>
</dbReference>
<dbReference type="CDD" id="cd06170">
    <property type="entry name" value="LuxR_C_like"/>
    <property type="match status" value="1"/>
</dbReference>
<dbReference type="PROSITE" id="PS50043">
    <property type="entry name" value="HTH_LUXR_2"/>
    <property type="match status" value="1"/>
</dbReference>
<dbReference type="SMART" id="SM00421">
    <property type="entry name" value="HTH_LUXR"/>
    <property type="match status" value="1"/>
</dbReference>
<keyword evidence="2" id="KW-0238">DNA-binding</keyword>
<dbReference type="CDD" id="cd17535">
    <property type="entry name" value="REC_NarL-like"/>
    <property type="match status" value="1"/>
</dbReference>
<dbReference type="AlphaFoldDB" id="X1C623"/>
<sequence>MDLLMPNMDGFEATRVIRAKNSSVQVIALTSFADQDLVTQAFKAGVISYLLKDVHSEKLAETIREANRGRATIDSAAAQALVASTNESPTLGDELTNREREILTLLVAGKTNKEIAGQLSLSEGTVRFHVSNILSKMGASNRTEAVSLALQQGIVIISNP</sequence>
<dbReference type="InterPro" id="IPR000792">
    <property type="entry name" value="Tscrpt_reg_LuxR_C"/>
</dbReference>
<dbReference type="GO" id="GO:0006355">
    <property type="term" value="P:regulation of DNA-templated transcription"/>
    <property type="evidence" value="ECO:0007669"/>
    <property type="project" value="InterPro"/>
</dbReference>
<protein>
    <submittedName>
        <fullName evidence="5">Uncharacterized protein</fullName>
    </submittedName>
</protein>
<dbReference type="Pfam" id="PF00196">
    <property type="entry name" value="GerE"/>
    <property type="match status" value="1"/>
</dbReference>
<evidence type="ECO:0000259" key="3">
    <source>
        <dbReference type="PROSITE" id="PS50043"/>
    </source>
</evidence>
<dbReference type="GO" id="GO:0000160">
    <property type="term" value="P:phosphorelay signal transduction system"/>
    <property type="evidence" value="ECO:0007669"/>
    <property type="project" value="InterPro"/>
</dbReference>
<dbReference type="InterPro" id="IPR039420">
    <property type="entry name" value="WalR-like"/>
</dbReference>
<keyword evidence="1" id="KW-0597">Phosphoprotein</keyword>
<dbReference type="InterPro" id="IPR011006">
    <property type="entry name" value="CheY-like_superfamily"/>
</dbReference>
<reference evidence="5" key="1">
    <citation type="journal article" date="2014" name="Front. Microbiol.">
        <title>High frequency of phylogenetically diverse reductive dehalogenase-homologous genes in deep subseafloor sedimentary metagenomes.</title>
        <authorList>
            <person name="Kawai M."/>
            <person name="Futagami T."/>
            <person name="Toyoda A."/>
            <person name="Takaki Y."/>
            <person name="Nishi S."/>
            <person name="Hori S."/>
            <person name="Arai W."/>
            <person name="Tsubouchi T."/>
            <person name="Morono Y."/>
            <person name="Uchiyama I."/>
            <person name="Ito T."/>
            <person name="Fujiyama A."/>
            <person name="Inagaki F."/>
            <person name="Takami H."/>
        </authorList>
    </citation>
    <scope>NUCLEOTIDE SEQUENCE</scope>
    <source>
        <strain evidence="5">Expedition CK06-06</strain>
    </source>
</reference>
<dbReference type="EMBL" id="BART01023367">
    <property type="protein sequence ID" value="GAG91853.1"/>
    <property type="molecule type" value="Genomic_DNA"/>
</dbReference>
<dbReference type="InterPro" id="IPR058245">
    <property type="entry name" value="NreC/VraR/RcsB-like_REC"/>
</dbReference>
<feature type="domain" description="Response regulatory" evidence="4">
    <location>
        <begin position="1"/>
        <end position="67"/>
    </location>
</feature>
<proteinExistence type="predicted"/>
<dbReference type="SUPFAM" id="SSF46894">
    <property type="entry name" value="C-terminal effector domain of the bipartite response regulators"/>
    <property type="match status" value="1"/>
</dbReference>
<gene>
    <name evidence="5" type="ORF">S01H4_42534</name>
</gene>
<dbReference type="InterPro" id="IPR016032">
    <property type="entry name" value="Sig_transdc_resp-reg_C-effctor"/>
</dbReference>
<dbReference type="Pfam" id="PF00072">
    <property type="entry name" value="Response_reg"/>
    <property type="match status" value="1"/>
</dbReference>
<dbReference type="PROSITE" id="PS00622">
    <property type="entry name" value="HTH_LUXR_1"/>
    <property type="match status" value="1"/>
</dbReference>
<feature type="domain" description="HTH luxR-type" evidence="3">
    <location>
        <begin position="88"/>
        <end position="153"/>
    </location>
</feature>
<accession>X1C623</accession>
<name>X1C623_9ZZZZ</name>
<dbReference type="GO" id="GO:0003677">
    <property type="term" value="F:DNA binding"/>
    <property type="evidence" value="ECO:0007669"/>
    <property type="project" value="UniProtKB-KW"/>
</dbReference>
<evidence type="ECO:0000313" key="5">
    <source>
        <dbReference type="EMBL" id="GAG91853.1"/>
    </source>
</evidence>
<dbReference type="PRINTS" id="PR00038">
    <property type="entry name" value="HTHLUXR"/>
</dbReference>
<comment type="caution">
    <text evidence="5">The sequence shown here is derived from an EMBL/GenBank/DDBJ whole genome shotgun (WGS) entry which is preliminary data.</text>
</comment>
<evidence type="ECO:0000256" key="2">
    <source>
        <dbReference type="ARBA" id="ARBA00023125"/>
    </source>
</evidence>